<protein>
    <submittedName>
        <fullName evidence="1">Uncharacterized protein</fullName>
    </submittedName>
</protein>
<dbReference type="InterPro" id="IPR016181">
    <property type="entry name" value="Acyl_CoA_acyltransferase"/>
</dbReference>
<accession>A0ABV4V8B3</accession>
<evidence type="ECO:0000313" key="1">
    <source>
        <dbReference type="EMBL" id="MFB0846336.1"/>
    </source>
</evidence>
<name>A0ABV4V8B3_9BACL</name>
<sequence length="50" mass="5748">MEKQGAAKILEGKHIYLRAIETDDLDDYYAYLSDPTTSRFTGTQKVFEFA</sequence>
<organism evidence="1 2">
    <name type="scientific">Paenibacillus oleatilyticus</name>
    <dbReference type="NCBI Taxonomy" id="2594886"/>
    <lineage>
        <taxon>Bacteria</taxon>
        <taxon>Bacillati</taxon>
        <taxon>Bacillota</taxon>
        <taxon>Bacilli</taxon>
        <taxon>Bacillales</taxon>
        <taxon>Paenibacillaceae</taxon>
        <taxon>Paenibacillus</taxon>
    </lineage>
</organism>
<keyword evidence="2" id="KW-1185">Reference proteome</keyword>
<gene>
    <name evidence="1" type="ORF">ACEU3E_29485</name>
</gene>
<dbReference type="Gene3D" id="3.40.630.30">
    <property type="match status" value="1"/>
</dbReference>
<evidence type="ECO:0000313" key="2">
    <source>
        <dbReference type="Proteomes" id="UP001575622"/>
    </source>
</evidence>
<dbReference type="Proteomes" id="UP001575622">
    <property type="component" value="Unassembled WGS sequence"/>
</dbReference>
<dbReference type="EMBL" id="JBHDLN010000020">
    <property type="protein sequence ID" value="MFB0846336.1"/>
    <property type="molecule type" value="Genomic_DNA"/>
</dbReference>
<dbReference type="RefSeq" id="WP_373956318.1">
    <property type="nucleotide sequence ID" value="NZ_JBHDLN010000020.1"/>
</dbReference>
<reference evidence="1 2" key="1">
    <citation type="submission" date="2024-09" db="EMBL/GenBank/DDBJ databases">
        <authorList>
            <person name="Makale K.P.P."/>
            <person name="Makhzoum A."/>
            <person name="Rantong G."/>
            <person name="Rahube T.O."/>
        </authorList>
    </citation>
    <scope>NUCLEOTIDE SEQUENCE [LARGE SCALE GENOMIC DNA]</scope>
    <source>
        <strain evidence="1 2">KM_D13</strain>
    </source>
</reference>
<proteinExistence type="predicted"/>
<comment type="caution">
    <text evidence="1">The sequence shown here is derived from an EMBL/GenBank/DDBJ whole genome shotgun (WGS) entry which is preliminary data.</text>
</comment>
<dbReference type="SUPFAM" id="SSF55729">
    <property type="entry name" value="Acyl-CoA N-acyltransferases (Nat)"/>
    <property type="match status" value="1"/>
</dbReference>